<dbReference type="GO" id="GO:0006890">
    <property type="term" value="P:retrograde vesicle-mediated transport, Golgi to endoplasmic reticulum"/>
    <property type="evidence" value="ECO:0007669"/>
    <property type="project" value="TreeGrafter"/>
</dbReference>
<evidence type="ECO:0000313" key="13">
    <source>
        <dbReference type="EMBL" id="KAJ6220922.1"/>
    </source>
</evidence>
<reference evidence="13" key="1">
    <citation type="submission" date="2022-12" db="EMBL/GenBank/DDBJ databases">
        <title>Genome assemblies of Blomia tropicalis.</title>
        <authorList>
            <person name="Cui Y."/>
        </authorList>
    </citation>
    <scope>NUCLEOTIDE SEQUENCE</scope>
    <source>
        <tissue evidence="13">Adult mites</tissue>
    </source>
</reference>
<dbReference type="PANTHER" id="PTHR13050:SF7">
    <property type="entry name" value="VESICLE TRANSPORT PROTEIN USE1"/>
    <property type="match status" value="1"/>
</dbReference>
<dbReference type="EMBL" id="JAPWDV010000002">
    <property type="protein sequence ID" value="KAJ6220922.1"/>
    <property type="molecule type" value="Genomic_DNA"/>
</dbReference>
<evidence type="ECO:0000256" key="8">
    <source>
        <dbReference type="ARBA" id="ARBA00022927"/>
    </source>
</evidence>
<dbReference type="PANTHER" id="PTHR13050">
    <property type="entry name" value="USE1-LIKE PROTEIN"/>
    <property type="match status" value="1"/>
</dbReference>
<dbReference type="Proteomes" id="UP001142055">
    <property type="component" value="Chromosome 2"/>
</dbReference>
<protein>
    <recommendedName>
        <fullName evidence="3">Vesicle transport protein USE1</fullName>
    </recommendedName>
    <alternativeName>
        <fullName evidence="11">USE1-like protein</fullName>
    </alternativeName>
</protein>
<feature type="transmembrane region" description="Helical" evidence="12">
    <location>
        <begin position="226"/>
        <end position="246"/>
    </location>
</feature>
<dbReference type="OMA" id="CWFFRSI"/>
<keyword evidence="9 12" id="KW-1133">Transmembrane helix</keyword>
<evidence type="ECO:0000256" key="2">
    <source>
        <dbReference type="ARBA" id="ARBA00007891"/>
    </source>
</evidence>
<proteinExistence type="inferred from homology"/>
<keyword evidence="8" id="KW-0653">Protein transport</keyword>
<comment type="caution">
    <text evidence="13">The sequence shown here is derived from an EMBL/GenBank/DDBJ whole genome shotgun (WGS) entry which is preliminary data.</text>
</comment>
<dbReference type="GO" id="GO:0031201">
    <property type="term" value="C:SNARE complex"/>
    <property type="evidence" value="ECO:0007669"/>
    <property type="project" value="TreeGrafter"/>
</dbReference>
<name>A0A9Q0MB39_BLOTA</name>
<keyword evidence="5 12" id="KW-0812">Transmembrane</keyword>
<keyword evidence="6" id="KW-0256">Endoplasmic reticulum</keyword>
<evidence type="ECO:0000256" key="9">
    <source>
        <dbReference type="ARBA" id="ARBA00022989"/>
    </source>
</evidence>
<keyword evidence="14" id="KW-1185">Reference proteome</keyword>
<evidence type="ECO:0000256" key="1">
    <source>
        <dbReference type="ARBA" id="ARBA00004163"/>
    </source>
</evidence>
<dbReference type="Pfam" id="PF09753">
    <property type="entry name" value="Use1"/>
    <property type="match status" value="1"/>
</dbReference>
<evidence type="ECO:0000256" key="3">
    <source>
        <dbReference type="ARBA" id="ARBA00015843"/>
    </source>
</evidence>
<dbReference type="GO" id="GO:0005789">
    <property type="term" value="C:endoplasmic reticulum membrane"/>
    <property type="evidence" value="ECO:0007669"/>
    <property type="project" value="UniProtKB-SubCell"/>
</dbReference>
<comment type="similarity">
    <text evidence="2">Belongs to the USE1 family.</text>
</comment>
<evidence type="ECO:0000256" key="5">
    <source>
        <dbReference type="ARBA" id="ARBA00022692"/>
    </source>
</evidence>
<evidence type="ECO:0000256" key="10">
    <source>
        <dbReference type="ARBA" id="ARBA00023136"/>
    </source>
</evidence>
<sequence>MGYKTRNHININNLINKYENRFQNSNQDDWRLEQYLGTIFQMLNDEELKTGKLNDELLAIRKKAEFFQSLLHAQTKNLTVLDQYKALNSIPTLITRNEDNNPGLFNRSNRTKAIHLKKIAKCEKEIRQQLFEVNDEKESNQGKSKLHGGKNFDDIVKYHKLLQENVTNEMIGLAQNLKHNILVSNEIVKKDTELLERTNKTADLQYSKLKQNTNKISEFANKACEYWLWISLAIVTLTFLFMVLFIRIF</sequence>
<evidence type="ECO:0000256" key="12">
    <source>
        <dbReference type="SAM" id="Phobius"/>
    </source>
</evidence>
<dbReference type="OrthoDB" id="4506189at2759"/>
<evidence type="ECO:0000313" key="14">
    <source>
        <dbReference type="Proteomes" id="UP001142055"/>
    </source>
</evidence>
<evidence type="ECO:0000256" key="11">
    <source>
        <dbReference type="ARBA" id="ARBA00032711"/>
    </source>
</evidence>
<dbReference type="AlphaFoldDB" id="A0A9Q0MB39"/>
<dbReference type="InterPro" id="IPR019150">
    <property type="entry name" value="Vesicle_transport_protein_Use1"/>
</dbReference>
<gene>
    <name evidence="13" type="ORF">RDWZM_006734</name>
</gene>
<dbReference type="GO" id="GO:0005484">
    <property type="term" value="F:SNAP receptor activity"/>
    <property type="evidence" value="ECO:0007669"/>
    <property type="project" value="TreeGrafter"/>
</dbReference>
<keyword evidence="10 12" id="KW-0472">Membrane</keyword>
<organism evidence="13 14">
    <name type="scientific">Blomia tropicalis</name>
    <name type="common">Mite</name>
    <dbReference type="NCBI Taxonomy" id="40697"/>
    <lineage>
        <taxon>Eukaryota</taxon>
        <taxon>Metazoa</taxon>
        <taxon>Ecdysozoa</taxon>
        <taxon>Arthropoda</taxon>
        <taxon>Chelicerata</taxon>
        <taxon>Arachnida</taxon>
        <taxon>Acari</taxon>
        <taxon>Acariformes</taxon>
        <taxon>Sarcoptiformes</taxon>
        <taxon>Astigmata</taxon>
        <taxon>Glycyphagoidea</taxon>
        <taxon>Echimyopodidae</taxon>
        <taxon>Blomia</taxon>
    </lineage>
</organism>
<keyword evidence="7" id="KW-0931">ER-Golgi transport</keyword>
<dbReference type="CDD" id="cd15860">
    <property type="entry name" value="SNARE_USE1"/>
    <property type="match status" value="1"/>
</dbReference>
<evidence type="ECO:0000256" key="6">
    <source>
        <dbReference type="ARBA" id="ARBA00022824"/>
    </source>
</evidence>
<dbReference type="GO" id="GO:0015031">
    <property type="term" value="P:protein transport"/>
    <property type="evidence" value="ECO:0007669"/>
    <property type="project" value="UniProtKB-KW"/>
</dbReference>
<keyword evidence="4" id="KW-0813">Transport</keyword>
<comment type="subcellular location">
    <subcellularLocation>
        <location evidence="1">Endoplasmic reticulum membrane</location>
        <topology evidence="1">Single-pass type IV membrane protein</topology>
    </subcellularLocation>
</comment>
<evidence type="ECO:0000256" key="4">
    <source>
        <dbReference type="ARBA" id="ARBA00022448"/>
    </source>
</evidence>
<evidence type="ECO:0000256" key="7">
    <source>
        <dbReference type="ARBA" id="ARBA00022892"/>
    </source>
</evidence>
<accession>A0A9Q0MB39</accession>